<dbReference type="RefSeq" id="WP_109534097.1">
    <property type="nucleotide sequence ID" value="NZ_QEYD01000009.1"/>
</dbReference>
<dbReference type="GeneID" id="94366128"/>
<sequence length="158" mass="18048">MYRLKPGIKQDPLRRWRLPDRIFFGHGACHILAGVYLHDAPLPGFRAERIIPGDGKPGNHVYVTDGTIAFDFHGYSDREALLTHHVRGWRRVSGPEWRCTVESVRFDLLDTLALNARKMRGPDQYWGDAVVRARAFLARFDHAACAERARQRGGTARE</sequence>
<dbReference type="OrthoDB" id="65593at2"/>
<evidence type="ECO:0000313" key="1">
    <source>
        <dbReference type="EMBL" id="PWE27681.1"/>
    </source>
</evidence>
<protein>
    <submittedName>
        <fullName evidence="1">Uncharacterized protein</fullName>
    </submittedName>
</protein>
<gene>
    <name evidence="1" type="ORF">C4N9_14635</name>
</gene>
<organism evidence="1 2">
    <name type="scientific">Pararhodobacter marinus</name>
    <dbReference type="NCBI Taxonomy" id="2184063"/>
    <lineage>
        <taxon>Bacteria</taxon>
        <taxon>Pseudomonadati</taxon>
        <taxon>Pseudomonadota</taxon>
        <taxon>Alphaproteobacteria</taxon>
        <taxon>Rhodobacterales</taxon>
        <taxon>Paracoccaceae</taxon>
        <taxon>Pararhodobacter</taxon>
    </lineage>
</organism>
<name>A0A2U2C754_9RHOB</name>
<accession>A0A2U2C754</accession>
<evidence type="ECO:0000313" key="2">
    <source>
        <dbReference type="Proteomes" id="UP000244940"/>
    </source>
</evidence>
<dbReference type="Proteomes" id="UP000244940">
    <property type="component" value="Unassembled WGS sequence"/>
</dbReference>
<dbReference type="EMBL" id="QEYD01000009">
    <property type="protein sequence ID" value="PWE27681.1"/>
    <property type="molecule type" value="Genomic_DNA"/>
</dbReference>
<comment type="caution">
    <text evidence="1">The sequence shown here is derived from an EMBL/GenBank/DDBJ whole genome shotgun (WGS) entry which is preliminary data.</text>
</comment>
<keyword evidence="2" id="KW-1185">Reference proteome</keyword>
<proteinExistence type="predicted"/>
<reference evidence="1 2" key="1">
    <citation type="submission" date="2018-05" db="EMBL/GenBank/DDBJ databases">
        <title>Pararhodobacter marina sp. nov., isolated from deep-sea water of the Indian Ocean.</title>
        <authorList>
            <person name="Lai Q.Sr."/>
            <person name="Liu X."/>
            <person name="Shao Z."/>
        </authorList>
    </citation>
    <scope>NUCLEOTIDE SEQUENCE [LARGE SCALE GENOMIC DNA]</scope>
    <source>
        <strain evidence="1 2">CIC4N-9</strain>
    </source>
</reference>
<dbReference type="AlphaFoldDB" id="A0A2U2C754"/>